<dbReference type="HOGENOM" id="CLU_069356_13_1_11"/>
<evidence type="ECO:0000313" key="7">
    <source>
        <dbReference type="Proteomes" id="UP000008229"/>
    </source>
</evidence>
<dbReference type="PROSITE" id="PS50977">
    <property type="entry name" value="HTH_TETR_2"/>
    <property type="match status" value="1"/>
</dbReference>
<feature type="DNA-binding region" description="H-T-H motif" evidence="4">
    <location>
        <begin position="49"/>
        <end position="68"/>
    </location>
</feature>
<feature type="domain" description="HTH tetR-type" evidence="5">
    <location>
        <begin position="26"/>
        <end position="86"/>
    </location>
</feature>
<dbReference type="PRINTS" id="PR00455">
    <property type="entry name" value="HTHTETR"/>
</dbReference>
<dbReference type="Gene3D" id="1.10.10.60">
    <property type="entry name" value="Homeodomain-like"/>
    <property type="match status" value="1"/>
</dbReference>
<evidence type="ECO:0000259" key="5">
    <source>
        <dbReference type="PROSITE" id="PS50977"/>
    </source>
</evidence>
<dbReference type="PANTHER" id="PTHR30055:SF238">
    <property type="entry name" value="MYCOFACTOCIN BIOSYNTHESIS TRANSCRIPTIONAL REGULATOR MFTR-RELATED"/>
    <property type="match status" value="1"/>
</dbReference>
<reference evidence="6 7" key="1">
    <citation type="journal article" date="2010" name="Stand. Genomic Sci.">
        <title>Complete genome sequence of Conexibacter woesei type strain (ID131577).</title>
        <authorList>
            <person name="Pukall R."/>
            <person name="Lapidus A."/>
            <person name="Glavina Del Rio T."/>
            <person name="Copeland A."/>
            <person name="Tice H."/>
            <person name="Cheng J.-F."/>
            <person name="Lucas S."/>
            <person name="Chen F."/>
            <person name="Nolan M."/>
            <person name="Bruce D."/>
            <person name="Goodwin L."/>
            <person name="Pitluck S."/>
            <person name="Mavromatis K."/>
            <person name="Ivanova N."/>
            <person name="Ovchinnikova G."/>
            <person name="Pati A."/>
            <person name="Chen A."/>
            <person name="Palaniappan K."/>
            <person name="Land M."/>
            <person name="Hauser L."/>
            <person name="Chang Y.-J."/>
            <person name="Jeffries C.D."/>
            <person name="Chain P."/>
            <person name="Meincke L."/>
            <person name="Sims D."/>
            <person name="Brettin T."/>
            <person name="Detter J.C."/>
            <person name="Rohde M."/>
            <person name="Goeker M."/>
            <person name="Bristow J."/>
            <person name="Eisen J.A."/>
            <person name="Markowitz V."/>
            <person name="Kyrpides N.C."/>
            <person name="Klenk H.-P."/>
            <person name="Hugenholtz P."/>
        </authorList>
    </citation>
    <scope>NUCLEOTIDE SEQUENCE [LARGE SCALE GENOMIC DNA]</scope>
    <source>
        <strain evidence="7">DSM 14684 / CIP 108061 / JCM 11494 / NBRC 100937 / ID131577</strain>
    </source>
</reference>
<protein>
    <submittedName>
        <fullName evidence="6">Transcriptional regulator, TetR family</fullName>
    </submittedName>
</protein>
<keyword evidence="1" id="KW-0805">Transcription regulation</keyword>
<dbReference type="Gene3D" id="1.10.357.10">
    <property type="entry name" value="Tetracycline Repressor, domain 2"/>
    <property type="match status" value="1"/>
</dbReference>
<dbReference type="InterPro" id="IPR050109">
    <property type="entry name" value="HTH-type_TetR-like_transc_reg"/>
</dbReference>
<dbReference type="SUPFAM" id="SSF46689">
    <property type="entry name" value="Homeodomain-like"/>
    <property type="match status" value="1"/>
</dbReference>
<dbReference type="EMBL" id="CP001854">
    <property type="protein sequence ID" value="ADB53251.1"/>
    <property type="molecule type" value="Genomic_DNA"/>
</dbReference>
<dbReference type="InterPro" id="IPR009057">
    <property type="entry name" value="Homeodomain-like_sf"/>
</dbReference>
<dbReference type="AlphaFoldDB" id="D3FB59"/>
<dbReference type="GO" id="GO:0003700">
    <property type="term" value="F:DNA-binding transcription factor activity"/>
    <property type="evidence" value="ECO:0007669"/>
    <property type="project" value="TreeGrafter"/>
</dbReference>
<dbReference type="InterPro" id="IPR001647">
    <property type="entry name" value="HTH_TetR"/>
</dbReference>
<gene>
    <name evidence="6" type="ordered locus">Cwoe_4838</name>
</gene>
<dbReference type="Pfam" id="PF00440">
    <property type="entry name" value="TetR_N"/>
    <property type="match status" value="1"/>
</dbReference>
<evidence type="ECO:0000256" key="1">
    <source>
        <dbReference type="ARBA" id="ARBA00023015"/>
    </source>
</evidence>
<dbReference type="KEGG" id="cwo:Cwoe_4838"/>
<keyword evidence="2 4" id="KW-0238">DNA-binding</keyword>
<dbReference type="eggNOG" id="COG1309">
    <property type="taxonomic scope" value="Bacteria"/>
</dbReference>
<accession>D3FB59</accession>
<keyword evidence="7" id="KW-1185">Reference proteome</keyword>
<proteinExistence type="predicted"/>
<evidence type="ECO:0000256" key="3">
    <source>
        <dbReference type="ARBA" id="ARBA00023163"/>
    </source>
</evidence>
<name>D3FB59_CONWI</name>
<evidence type="ECO:0000256" key="4">
    <source>
        <dbReference type="PROSITE-ProRule" id="PRU00335"/>
    </source>
</evidence>
<organism evidence="6 7">
    <name type="scientific">Conexibacter woesei (strain DSM 14684 / CCUG 47730 / CIP 108061 / JCM 11494 / NBRC 100937 / ID131577)</name>
    <dbReference type="NCBI Taxonomy" id="469383"/>
    <lineage>
        <taxon>Bacteria</taxon>
        <taxon>Bacillati</taxon>
        <taxon>Actinomycetota</taxon>
        <taxon>Thermoleophilia</taxon>
        <taxon>Solirubrobacterales</taxon>
        <taxon>Conexibacteraceae</taxon>
        <taxon>Conexibacter</taxon>
    </lineage>
</organism>
<dbReference type="GO" id="GO:0000976">
    <property type="term" value="F:transcription cis-regulatory region binding"/>
    <property type="evidence" value="ECO:0007669"/>
    <property type="project" value="TreeGrafter"/>
</dbReference>
<evidence type="ECO:0000313" key="6">
    <source>
        <dbReference type="EMBL" id="ADB53251.1"/>
    </source>
</evidence>
<keyword evidence="3" id="KW-0804">Transcription</keyword>
<dbReference type="PANTHER" id="PTHR30055">
    <property type="entry name" value="HTH-TYPE TRANSCRIPTIONAL REGULATOR RUTR"/>
    <property type="match status" value="1"/>
</dbReference>
<dbReference type="OrthoDB" id="5242485at2"/>
<evidence type="ECO:0000256" key="2">
    <source>
        <dbReference type="ARBA" id="ARBA00023125"/>
    </source>
</evidence>
<sequence length="217" mass="23388">MASDPTSVPRSLPRGRHAAARDVVLASQRGRLLEAMAACVAEQGYAATTVAHVIARAGVSRKTFYEHFADKDACFLAAWEVGFEILLAQVVEAVEQAGTWQEQLRDGALAFLEVLSAEPDFARSFLIEVLSAGEDALARRAEMNRRFADVIADGYRAARADDPSLGPLPPFVPQAAAGAIWELTAEHVRTRGVEGIMELAPQIEQIHGAFVGGRYTA</sequence>
<dbReference type="Proteomes" id="UP000008229">
    <property type="component" value="Chromosome"/>
</dbReference>
<dbReference type="RefSeq" id="WP_012936302.1">
    <property type="nucleotide sequence ID" value="NC_013739.1"/>
</dbReference>
<reference evidence="7" key="2">
    <citation type="submission" date="2010-01" db="EMBL/GenBank/DDBJ databases">
        <title>The complete genome of Conexibacter woesei DSM 14684.</title>
        <authorList>
            <consortium name="US DOE Joint Genome Institute (JGI-PGF)"/>
            <person name="Lucas S."/>
            <person name="Copeland A."/>
            <person name="Lapidus A."/>
            <person name="Glavina del Rio T."/>
            <person name="Dalin E."/>
            <person name="Tice H."/>
            <person name="Bruce D."/>
            <person name="Goodwin L."/>
            <person name="Pitluck S."/>
            <person name="Kyrpides N."/>
            <person name="Mavromatis K."/>
            <person name="Ivanova N."/>
            <person name="Mikhailova N."/>
            <person name="Chertkov O."/>
            <person name="Brettin T."/>
            <person name="Detter J.C."/>
            <person name="Han C."/>
            <person name="Larimer F."/>
            <person name="Land M."/>
            <person name="Hauser L."/>
            <person name="Markowitz V."/>
            <person name="Cheng J.-F."/>
            <person name="Hugenholtz P."/>
            <person name="Woyke T."/>
            <person name="Wu D."/>
            <person name="Pukall R."/>
            <person name="Steenblock K."/>
            <person name="Schneider S."/>
            <person name="Klenk H.-P."/>
            <person name="Eisen J.A."/>
        </authorList>
    </citation>
    <scope>NUCLEOTIDE SEQUENCE [LARGE SCALE GENOMIC DNA]</scope>
    <source>
        <strain evidence="7">DSM 14684 / CIP 108061 / JCM 11494 / NBRC 100937 / ID131577</strain>
    </source>
</reference>
<dbReference type="STRING" id="469383.Cwoe_4838"/>